<dbReference type="EMBL" id="GBXM01039721">
    <property type="protein sequence ID" value="JAH68856.1"/>
    <property type="molecule type" value="Transcribed_RNA"/>
</dbReference>
<sequence>MLLTAVTAAARVVGEFVA</sequence>
<organism evidence="1">
    <name type="scientific">Anguilla anguilla</name>
    <name type="common">European freshwater eel</name>
    <name type="synonym">Muraena anguilla</name>
    <dbReference type="NCBI Taxonomy" id="7936"/>
    <lineage>
        <taxon>Eukaryota</taxon>
        <taxon>Metazoa</taxon>
        <taxon>Chordata</taxon>
        <taxon>Craniata</taxon>
        <taxon>Vertebrata</taxon>
        <taxon>Euteleostomi</taxon>
        <taxon>Actinopterygii</taxon>
        <taxon>Neopterygii</taxon>
        <taxon>Teleostei</taxon>
        <taxon>Anguilliformes</taxon>
        <taxon>Anguillidae</taxon>
        <taxon>Anguilla</taxon>
    </lineage>
</organism>
<reference evidence="1" key="1">
    <citation type="submission" date="2014-11" db="EMBL/GenBank/DDBJ databases">
        <authorList>
            <person name="Amaro Gonzalez C."/>
        </authorList>
    </citation>
    <scope>NUCLEOTIDE SEQUENCE</scope>
</reference>
<dbReference type="AlphaFoldDB" id="A0A0E9USY6"/>
<protein>
    <submittedName>
        <fullName evidence="1">Uncharacterized protein</fullName>
    </submittedName>
</protein>
<name>A0A0E9USY6_ANGAN</name>
<reference evidence="1" key="2">
    <citation type="journal article" date="2015" name="Fish Shellfish Immunol.">
        <title>Early steps in the European eel (Anguilla anguilla)-Vibrio vulnificus interaction in the gills: Role of the RtxA13 toxin.</title>
        <authorList>
            <person name="Callol A."/>
            <person name="Pajuelo D."/>
            <person name="Ebbesson L."/>
            <person name="Teles M."/>
            <person name="MacKenzie S."/>
            <person name="Amaro C."/>
        </authorList>
    </citation>
    <scope>NUCLEOTIDE SEQUENCE</scope>
</reference>
<proteinExistence type="predicted"/>
<accession>A0A0E9USY6</accession>
<evidence type="ECO:0000313" key="1">
    <source>
        <dbReference type="EMBL" id="JAH68856.1"/>
    </source>
</evidence>